<comment type="similarity">
    <text evidence="8">Belongs to the KAE1 / TsaD family.</text>
</comment>
<dbReference type="GO" id="GO:0061711">
    <property type="term" value="F:tRNA N(6)-L-threonylcarbamoyladenine synthase activity"/>
    <property type="evidence" value="ECO:0007669"/>
    <property type="project" value="UniProtKB-EC"/>
</dbReference>
<evidence type="ECO:0000313" key="10">
    <source>
        <dbReference type="EMBL" id="EFT84059.1"/>
    </source>
</evidence>
<keyword evidence="11" id="KW-1185">Reference proteome</keyword>
<dbReference type="NCBIfam" id="TIGR03723">
    <property type="entry name" value="T6A_TsaD_YgjD"/>
    <property type="match status" value="1"/>
</dbReference>
<dbReference type="CDD" id="cd24133">
    <property type="entry name" value="ASKHA_NBD_TsaD_bac"/>
    <property type="match status" value="1"/>
</dbReference>
<dbReference type="Proteomes" id="UP000004946">
    <property type="component" value="Chromosome"/>
</dbReference>
<dbReference type="GO" id="GO:0008233">
    <property type="term" value="F:peptidase activity"/>
    <property type="evidence" value="ECO:0007669"/>
    <property type="project" value="UniProtKB-KW"/>
</dbReference>
<evidence type="ECO:0000256" key="4">
    <source>
        <dbReference type="ARBA" id="ARBA00022723"/>
    </source>
</evidence>
<evidence type="ECO:0000256" key="2">
    <source>
        <dbReference type="ARBA" id="ARBA00022679"/>
    </source>
</evidence>
<feature type="binding site" evidence="8">
    <location>
        <begin position="140"/>
        <end position="144"/>
    </location>
    <ligand>
        <name>substrate</name>
    </ligand>
</feature>
<dbReference type="PANTHER" id="PTHR11735">
    <property type="entry name" value="TRNA N6-ADENOSINE THREONYLCARBAMOYLTRANSFERASE"/>
    <property type="match status" value="1"/>
</dbReference>
<dbReference type="SUPFAM" id="SSF53067">
    <property type="entry name" value="Actin-like ATPase domain"/>
    <property type="match status" value="1"/>
</dbReference>
<dbReference type="AlphaFoldDB" id="E6JZL3"/>
<dbReference type="HOGENOM" id="CLU_023208_0_2_11"/>
<dbReference type="NCBIfam" id="TIGR00329">
    <property type="entry name" value="gcp_kae1"/>
    <property type="match status" value="1"/>
</dbReference>
<dbReference type="GO" id="GO:0005506">
    <property type="term" value="F:iron ion binding"/>
    <property type="evidence" value="ECO:0007669"/>
    <property type="project" value="UniProtKB-UniRule"/>
</dbReference>
<evidence type="ECO:0000259" key="9">
    <source>
        <dbReference type="Pfam" id="PF00814"/>
    </source>
</evidence>
<evidence type="ECO:0000313" key="11">
    <source>
        <dbReference type="Proteomes" id="UP000004946"/>
    </source>
</evidence>
<accession>E6JZL3</accession>
<evidence type="ECO:0000256" key="6">
    <source>
        <dbReference type="ARBA" id="ARBA00023315"/>
    </source>
</evidence>
<dbReference type="InterPro" id="IPR000905">
    <property type="entry name" value="Gcp-like_dom"/>
</dbReference>
<dbReference type="PATRIC" id="fig|864564.6.peg.645"/>
<feature type="binding site" evidence="8">
    <location>
        <position position="191"/>
    </location>
    <ligand>
        <name>substrate</name>
    </ligand>
</feature>
<dbReference type="Pfam" id="PF00814">
    <property type="entry name" value="TsaD"/>
    <property type="match status" value="1"/>
</dbReference>
<name>E6JZL3_PARDN</name>
<dbReference type="eggNOG" id="COG0533">
    <property type="taxonomic scope" value="Bacteria"/>
</dbReference>
<dbReference type="InterPro" id="IPR017861">
    <property type="entry name" value="KAE1/TsaD"/>
</dbReference>
<dbReference type="InterPro" id="IPR022450">
    <property type="entry name" value="TsaD"/>
</dbReference>
<feature type="domain" description="Gcp-like" evidence="9">
    <location>
        <begin position="29"/>
        <end position="320"/>
    </location>
</feature>
<dbReference type="GO" id="GO:0005737">
    <property type="term" value="C:cytoplasm"/>
    <property type="evidence" value="ECO:0007669"/>
    <property type="project" value="UniProtKB-SubCell"/>
</dbReference>
<comment type="catalytic activity">
    <reaction evidence="7 8">
        <text>L-threonylcarbamoyladenylate + adenosine(37) in tRNA = N(6)-L-threonylcarbamoyladenosine(37) in tRNA + AMP + H(+)</text>
        <dbReference type="Rhea" id="RHEA:37059"/>
        <dbReference type="Rhea" id="RHEA-COMP:10162"/>
        <dbReference type="Rhea" id="RHEA-COMP:10163"/>
        <dbReference type="ChEBI" id="CHEBI:15378"/>
        <dbReference type="ChEBI" id="CHEBI:73682"/>
        <dbReference type="ChEBI" id="CHEBI:74411"/>
        <dbReference type="ChEBI" id="CHEBI:74418"/>
        <dbReference type="ChEBI" id="CHEBI:456215"/>
        <dbReference type="EC" id="2.3.1.234"/>
    </reaction>
</comment>
<evidence type="ECO:0000256" key="7">
    <source>
        <dbReference type="ARBA" id="ARBA00048117"/>
    </source>
</evidence>
<feature type="binding site" evidence="8">
    <location>
        <position position="187"/>
    </location>
    <ligand>
        <name>substrate</name>
    </ligand>
</feature>
<feature type="binding site" evidence="8">
    <location>
        <position position="117"/>
    </location>
    <ligand>
        <name>Fe cation</name>
        <dbReference type="ChEBI" id="CHEBI:24875"/>
    </ligand>
</feature>
<keyword evidence="2 8" id="KW-0808">Transferase</keyword>
<dbReference type="KEGG" id="pdo:PSDT_0584"/>
<evidence type="ECO:0000256" key="8">
    <source>
        <dbReference type="HAMAP-Rule" id="MF_01445"/>
    </source>
</evidence>
<feature type="binding site" evidence="8">
    <location>
        <position position="174"/>
    </location>
    <ligand>
        <name>substrate</name>
    </ligand>
</feature>
<feature type="binding site" evidence="8">
    <location>
        <position position="286"/>
    </location>
    <ligand>
        <name>substrate</name>
    </ligand>
</feature>
<evidence type="ECO:0000256" key="3">
    <source>
        <dbReference type="ARBA" id="ARBA00022694"/>
    </source>
</evidence>
<proteinExistence type="inferred from homology"/>
<keyword evidence="3 8" id="KW-0819">tRNA processing</keyword>
<dbReference type="FunFam" id="3.30.420.40:FF:000040">
    <property type="entry name" value="tRNA N6-adenosine threonylcarbamoyltransferase"/>
    <property type="match status" value="1"/>
</dbReference>
<comment type="caution">
    <text evidence="10">The sequence shown here is derived from an EMBL/GenBank/DDBJ whole genome shotgun (WGS) entry which is preliminary data.</text>
</comment>
<dbReference type="EMBL" id="AEON01000001">
    <property type="protein sequence ID" value="EFT84059.1"/>
    <property type="molecule type" value="Genomic_DNA"/>
</dbReference>
<dbReference type="Gene3D" id="3.30.420.40">
    <property type="match status" value="2"/>
</dbReference>
<keyword evidence="10" id="KW-0378">Hydrolase</keyword>
<protein>
    <recommendedName>
        <fullName evidence="8">tRNA N6-adenosine threonylcarbamoyltransferase</fullName>
        <ecNumber evidence="8">2.3.1.234</ecNumber>
    </recommendedName>
    <alternativeName>
        <fullName evidence="8">N6-L-threonylcarbamoyladenine synthase</fullName>
        <shortName evidence="8">t(6)A synthase</shortName>
    </alternativeName>
    <alternativeName>
        <fullName evidence="8">t(6)A37 threonylcarbamoyladenosine biosynthesis protein TsaD</fullName>
    </alternativeName>
    <alternativeName>
        <fullName evidence="8">tRNA threonylcarbamoyladenosine biosynthesis protein TsaD</fullName>
    </alternativeName>
</protein>
<keyword evidence="6 8" id="KW-0012">Acyltransferase</keyword>
<dbReference type="PANTHER" id="PTHR11735:SF6">
    <property type="entry name" value="TRNA N6-ADENOSINE THREONYLCARBAMOYLTRANSFERASE, MITOCHONDRIAL"/>
    <property type="match status" value="1"/>
</dbReference>
<dbReference type="HAMAP" id="MF_01445">
    <property type="entry name" value="TsaD"/>
    <property type="match status" value="1"/>
</dbReference>
<keyword evidence="1 8" id="KW-0963">Cytoplasm</keyword>
<dbReference type="GO" id="GO:0006508">
    <property type="term" value="P:proteolysis"/>
    <property type="evidence" value="ECO:0007669"/>
    <property type="project" value="UniProtKB-KW"/>
</dbReference>
<organism evidence="10 11">
    <name type="scientific">Parascardovia denticolens DSM 10105 = JCM 12538</name>
    <dbReference type="NCBI Taxonomy" id="864564"/>
    <lineage>
        <taxon>Bacteria</taxon>
        <taxon>Bacillati</taxon>
        <taxon>Actinomycetota</taxon>
        <taxon>Actinomycetes</taxon>
        <taxon>Bifidobacteriales</taxon>
        <taxon>Bifidobacteriaceae</taxon>
        <taxon>Parascardovia</taxon>
    </lineage>
</organism>
<dbReference type="PRINTS" id="PR00789">
    <property type="entry name" value="OSIALOPTASE"/>
</dbReference>
<gene>
    <name evidence="8" type="primary">tsaD</name>
    <name evidence="10" type="ORF">HMPREF0620_1064</name>
</gene>
<sequence length="352" mass="36621">MAEVMSEPIVLGIESTCDETAAAVVEGGKLLSNVVASSMDEHARYGGVIPELASRAHAEAFVPVISQALADAGLDLSQVDAIAVSAGPGLAGCLAVGVSGAKALAYAAGKPLYGINHVIGHIAVTQLQFGPFPPDTLALIVSGGHTSLLHVRDVARQVDVVGTTLDDAAGECFDKIARLLGFPYPGGPHIDRHAQKGDPHALKVPQGLTQGRSAAKHPYDFSFSGVKTAVARWLEEQDSLGRPIPVDDVCASLADSVATVLARKAIEGCKRYDSQILIVGGGFSANSQLRGKLQEFGQTAGIEIRIPRFELCTDNGAMVAMLGSNLVSAGLPPSPEDFSIDSSMPMDQIYMA</sequence>
<comment type="function">
    <text evidence="8">Required for the formation of a threonylcarbamoyl group on adenosine at position 37 (t(6)A37) in tRNAs that read codons beginning with adenine. Is involved in the transfer of the threonylcarbamoyl moiety of threonylcarbamoyl-AMP (TC-AMP) to the N6 group of A37, together with TsaE and TsaB. TsaD likely plays a direct catalytic role in this reaction.</text>
</comment>
<feature type="binding site" evidence="8">
    <location>
        <position position="121"/>
    </location>
    <ligand>
        <name>Fe cation</name>
        <dbReference type="ChEBI" id="CHEBI:24875"/>
    </ligand>
</feature>
<keyword evidence="10" id="KW-0645">Protease</keyword>
<dbReference type="GO" id="GO:0002949">
    <property type="term" value="P:tRNA threonylcarbamoyladenosine modification"/>
    <property type="evidence" value="ECO:0007669"/>
    <property type="project" value="UniProtKB-UniRule"/>
</dbReference>
<dbReference type="InterPro" id="IPR043129">
    <property type="entry name" value="ATPase_NBD"/>
</dbReference>
<dbReference type="EC" id="2.3.1.234" evidence="8"/>
<feature type="binding site" evidence="8">
    <location>
        <position position="314"/>
    </location>
    <ligand>
        <name>Fe cation</name>
        <dbReference type="ChEBI" id="CHEBI:24875"/>
    </ligand>
</feature>
<comment type="subcellular location">
    <subcellularLocation>
        <location evidence="8">Cytoplasm</location>
    </subcellularLocation>
</comment>
<dbReference type="FunFam" id="3.30.420.40:FF:000012">
    <property type="entry name" value="tRNA N6-adenosine threonylcarbamoyltransferase"/>
    <property type="match status" value="1"/>
</dbReference>
<reference evidence="10 11" key="1">
    <citation type="submission" date="2010-12" db="EMBL/GenBank/DDBJ databases">
        <authorList>
            <person name="Muzny D."/>
            <person name="Qin X."/>
            <person name="Buhay C."/>
            <person name="Dugan-Rocha S."/>
            <person name="Ding Y."/>
            <person name="Chen G."/>
            <person name="Hawes A."/>
            <person name="Holder M."/>
            <person name="Jhangiani S."/>
            <person name="Johnson A."/>
            <person name="Khan Z."/>
            <person name="Li Z."/>
            <person name="Liu W."/>
            <person name="Liu X."/>
            <person name="Perez L."/>
            <person name="Shen H."/>
            <person name="Wang Q."/>
            <person name="Watt J."/>
            <person name="Xi L."/>
            <person name="Xin Y."/>
            <person name="Zhou J."/>
            <person name="Deng J."/>
            <person name="Jiang H."/>
            <person name="Liu Y."/>
            <person name="Qu J."/>
            <person name="Song X.-Z."/>
            <person name="Zhang L."/>
            <person name="Villasana D."/>
            <person name="Johnson A."/>
            <person name="Liu J."/>
            <person name="Liyanage D."/>
            <person name="Lorensuhewa L."/>
            <person name="Robinson T."/>
            <person name="Song A."/>
            <person name="Song B.-B."/>
            <person name="Dinh H."/>
            <person name="Thornton R."/>
            <person name="Coyle M."/>
            <person name="Francisco L."/>
            <person name="Jackson L."/>
            <person name="Javaid M."/>
            <person name="Korchina V."/>
            <person name="Kovar C."/>
            <person name="Mata R."/>
            <person name="Mathew T."/>
            <person name="Ngo R."/>
            <person name="Nguyen L."/>
            <person name="Nguyen N."/>
            <person name="Okwuonu G."/>
            <person name="Ongeri F."/>
            <person name="Pham C."/>
            <person name="Simmons D."/>
            <person name="Wilczek-Boney K."/>
            <person name="Hale W."/>
            <person name="Jakkamsetti A."/>
            <person name="Pham P."/>
            <person name="Ruth R."/>
            <person name="San Lucas F."/>
            <person name="Warren J."/>
            <person name="Zhang J."/>
            <person name="Zhao Z."/>
            <person name="Zhou C."/>
            <person name="Zhu D."/>
            <person name="Lee S."/>
            <person name="Bess C."/>
            <person name="Blankenburg K."/>
            <person name="Forbes L."/>
            <person name="Fu Q."/>
            <person name="Gubbala S."/>
            <person name="Hirani K."/>
            <person name="Jayaseelan J.C."/>
            <person name="Lara F."/>
            <person name="Munidasa M."/>
            <person name="Palculict T."/>
            <person name="Patil S."/>
            <person name="Pu L.-L."/>
            <person name="Saada N."/>
            <person name="Tang L."/>
            <person name="Weissenberger G."/>
            <person name="Zhu Y."/>
            <person name="Hemphill L."/>
            <person name="Shang Y."/>
            <person name="Youmans B."/>
            <person name="Ayvaz T."/>
            <person name="Ross M."/>
            <person name="Santibanez J."/>
            <person name="Aqrawi P."/>
            <person name="Gross S."/>
            <person name="Joshi V."/>
            <person name="Fowler G."/>
            <person name="Nazareth L."/>
            <person name="Reid J."/>
            <person name="Worley K."/>
            <person name="Petrosino J."/>
            <person name="Highlander S."/>
            <person name="Gibbs R."/>
        </authorList>
    </citation>
    <scope>NUCLEOTIDE SEQUENCE [LARGE SCALE GENOMIC DNA]</scope>
    <source>
        <strain evidence="10 11">DSM 10105</strain>
    </source>
</reference>
<comment type="cofactor">
    <cofactor evidence="8">
        <name>Fe(2+)</name>
        <dbReference type="ChEBI" id="CHEBI:29033"/>
    </cofactor>
    <text evidence="8">Binds 1 Fe(2+) ion per subunit.</text>
</comment>
<evidence type="ECO:0000256" key="1">
    <source>
        <dbReference type="ARBA" id="ARBA00022490"/>
    </source>
</evidence>
<keyword evidence="4 8" id="KW-0479">Metal-binding</keyword>
<keyword evidence="5 8" id="KW-0408">Iron</keyword>
<evidence type="ECO:0000256" key="5">
    <source>
        <dbReference type="ARBA" id="ARBA00023004"/>
    </source>
</evidence>